<gene>
    <name evidence="2" type="ORF">Poly21_55530</name>
</gene>
<feature type="transmembrane region" description="Helical" evidence="1">
    <location>
        <begin position="51"/>
        <end position="82"/>
    </location>
</feature>
<keyword evidence="3" id="KW-1185">Reference proteome</keyword>
<keyword evidence="1" id="KW-1133">Transmembrane helix</keyword>
<sequence length="130" mass="14538">MPRYPVTFGVPRLTATLVFSSQRTDLLSKLSLAIQEHELTRRDWDRRFGGWSAILAGIATCGSLAFGYHALWAAFFLLIPLYVLLRFSTPVGGYRSPVISRWSLLLVPILFVVIPALLALSRYVASSVLR</sequence>
<dbReference type="EMBL" id="SJPU01000010">
    <property type="protein sequence ID" value="TWU08584.1"/>
    <property type="molecule type" value="Genomic_DNA"/>
</dbReference>
<dbReference type="AlphaFoldDB" id="A0A5C6BDS6"/>
<reference evidence="2 3" key="1">
    <citation type="journal article" date="2020" name="Antonie Van Leeuwenhoek">
        <title>Rhodopirellula heiligendammensis sp. nov., Rhodopirellula pilleata sp. nov., and Rhodopirellula solitaria sp. nov. isolated from natural or artificial marine surfaces in Northern Germany and California, USA, and emended description of the genus Rhodopirellula.</title>
        <authorList>
            <person name="Kallscheuer N."/>
            <person name="Wiegand S."/>
            <person name="Jogler M."/>
            <person name="Boedeker C."/>
            <person name="Peeters S.H."/>
            <person name="Rast P."/>
            <person name="Heuer A."/>
            <person name="Jetten M.S.M."/>
            <person name="Rohde M."/>
            <person name="Jogler C."/>
        </authorList>
    </citation>
    <scope>NUCLEOTIDE SEQUENCE [LARGE SCALE GENOMIC DNA]</scope>
    <source>
        <strain evidence="2 3">Poly21</strain>
    </source>
</reference>
<keyword evidence="1" id="KW-0472">Membrane</keyword>
<name>A0A5C6BDS6_9BACT</name>
<proteinExistence type="predicted"/>
<dbReference type="Proteomes" id="UP000319908">
    <property type="component" value="Unassembled WGS sequence"/>
</dbReference>
<evidence type="ECO:0000256" key="1">
    <source>
        <dbReference type="SAM" id="Phobius"/>
    </source>
</evidence>
<organism evidence="2 3">
    <name type="scientific">Allorhodopirellula heiligendammensis</name>
    <dbReference type="NCBI Taxonomy" id="2714739"/>
    <lineage>
        <taxon>Bacteria</taxon>
        <taxon>Pseudomonadati</taxon>
        <taxon>Planctomycetota</taxon>
        <taxon>Planctomycetia</taxon>
        <taxon>Pirellulales</taxon>
        <taxon>Pirellulaceae</taxon>
        <taxon>Allorhodopirellula</taxon>
    </lineage>
</organism>
<feature type="transmembrane region" description="Helical" evidence="1">
    <location>
        <begin position="102"/>
        <end position="125"/>
    </location>
</feature>
<accession>A0A5C6BDS6</accession>
<comment type="caution">
    <text evidence="2">The sequence shown here is derived from an EMBL/GenBank/DDBJ whole genome shotgun (WGS) entry which is preliminary data.</text>
</comment>
<protein>
    <submittedName>
        <fullName evidence="2">Uncharacterized protein</fullName>
    </submittedName>
</protein>
<dbReference type="OrthoDB" id="283379at2"/>
<keyword evidence="1" id="KW-0812">Transmembrane</keyword>
<evidence type="ECO:0000313" key="2">
    <source>
        <dbReference type="EMBL" id="TWU08584.1"/>
    </source>
</evidence>
<dbReference type="RefSeq" id="WP_146409976.1">
    <property type="nucleotide sequence ID" value="NZ_SJPU01000010.1"/>
</dbReference>
<evidence type="ECO:0000313" key="3">
    <source>
        <dbReference type="Proteomes" id="UP000319908"/>
    </source>
</evidence>